<feature type="compositionally biased region" description="Polar residues" evidence="1">
    <location>
        <begin position="51"/>
        <end position="65"/>
    </location>
</feature>
<gene>
    <name evidence="2" type="ORF">SARC_01604</name>
</gene>
<proteinExistence type="predicted"/>
<dbReference type="EMBL" id="KQ241661">
    <property type="protein sequence ID" value="KNC86229.1"/>
    <property type="molecule type" value="Genomic_DNA"/>
</dbReference>
<evidence type="ECO:0000313" key="3">
    <source>
        <dbReference type="Proteomes" id="UP000054560"/>
    </source>
</evidence>
<dbReference type="RefSeq" id="XP_014160130.1">
    <property type="nucleotide sequence ID" value="XM_014304655.1"/>
</dbReference>
<dbReference type="SUPFAM" id="SSF50156">
    <property type="entry name" value="PDZ domain-like"/>
    <property type="match status" value="2"/>
</dbReference>
<dbReference type="Gene3D" id="2.30.42.10">
    <property type="match status" value="1"/>
</dbReference>
<sequence>MHPVQSLMNHTHLTTTNSFTDRRTLLKGAPRLSLTLHSARNSTKMSHRTDSTSPTGLNESSTSPPAYSGAGIESSPDLRATRTNAPVQQHRSSLTSMRRLTATATAPALQARRSADSATMNSNGHLSSPRGSSMSRLPSFTGHQQKHLHTLAQSNKLEVPQSPPARREVYVKKVNAKAPFGADIIRIDDDFFVAKVYESMDLGGEKTAAYRIGLSFGDRIVSINKLAVAGFPDLQKVLDNTHAMTVEYLGQPWFVNCKAEITKDHQLKGLTLNGRTVVDLERGSYADRVGVHKGFALISVDGESVLGESNEKVDLLMSQYRHTKQTHLMLMFTRESAWQTLVKGIELVMLTRNKQSTVSKYVTDSLYMDKKFKDPTLVDRVDLGETAPKGRGRFFRRL</sequence>
<feature type="region of interest" description="Disordered" evidence="1">
    <location>
        <begin position="1"/>
        <end position="164"/>
    </location>
</feature>
<feature type="compositionally biased region" description="Low complexity" evidence="1">
    <location>
        <begin position="98"/>
        <end position="112"/>
    </location>
</feature>
<dbReference type="Proteomes" id="UP000054560">
    <property type="component" value="Unassembled WGS sequence"/>
</dbReference>
<dbReference type="GeneID" id="25902108"/>
<feature type="compositionally biased region" description="Polar residues" evidence="1">
    <location>
        <begin position="81"/>
        <end position="96"/>
    </location>
</feature>
<reference evidence="2 3" key="1">
    <citation type="submission" date="2011-02" db="EMBL/GenBank/DDBJ databases">
        <title>The Genome Sequence of Sphaeroforma arctica JP610.</title>
        <authorList>
            <consortium name="The Broad Institute Genome Sequencing Platform"/>
            <person name="Russ C."/>
            <person name="Cuomo C."/>
            <person name="Young S.K."/>
            <person name="Zeng Q."/>
            <person name="Gargeya S."/>
            <person name="Alvarado L."/>
            <person name="Berlin A."/>
            <person name="Chapman S.B."/>
            <person name="Chen Z."/>
            <person name="Freedman E."/>
            <person name="Gellesch M."/>
            <person name="Goldberg J."/>
            <person name="Griggs A."/>
            <person name="Gujja S."/>
            <person name="Heilman E."/>
            <person name="Heiman D."/>
            <person name="Howarth C."/>
            <person name="Mehta T."/>
            <person name="Neiman D."/>
            <person name="Pearson M."/>
            <person name="Roberts A."/>
            <person name="Saif S."/>
            <person name="Shea T."/>
            <person name="Shenoy N."/>
            <person name="Sisk P."/>
            <person name="Stolte C."/>
            <person name="Sykes S."/>
            <person name="White J."/>
            <person name="Yandava C."/>
            <person name="Burger G."/>
            <person name="Gray M.W."/>
            <person name="Holland P.W.H."/>
            <person name="King N."/>
            <person name="Lang F.B.F."/>
            <person name="Roger A.J."/>
            <person name="Ruiz-Trillo I."/>
            <person name="Haas B."/>
            <person name="Nusbaum C."/>
            <person name="Birren B."/>
        </authorList>
    </citation>
    <scope>NUCLEOTIDE SEQUENCE [LARGE SCALE GENOMIC DNA]</scope>
    <source>
        <strain evidence="2 3">JP610</strain>
    </source>
</reference>
<dbReference type="InterPro" id="IPR036034">
    <property type="entry name" value="PDZ_sf"/>
</dbReference>
<dbReference type="OrthoDB" id="10059177at2759"/>
<protein>
    <recommendedName>
        <fullName evidence="4">PDZ domain-containing protein</fullName>
    </recommendedName>
</protein>
<evidence type="ECO:0000256" key="1">
    <source>
        <dbReference type="SAM" id="MobiDB-lite"/>
    </source>
</evidence>
<evidence type="ECO:0000313" key="2">
    <source>
        <dbReference type="EMBL" id="KNC86229.1"/>
    </source>
</evidence>
<feature type="compositionally biased region" description="Polar residues" evidence="1">
    <location>
        <begin position="1"/>
        <end position="19"/>
    </location>
</feature>
<evidence type="ECO:0008006" key="4">
    <source>
        <dbReference type="Google" id="ProtNLM"/>
    </source>
</evidence>
<feature type="compositionally biased region" description="Polar residues" evidence="1">
    <location>
        <begin position="116"/>
        <end position="143"/>
    </location>
</feature>
<feature type="compositionally biased region" description="Polar residues" evidence="1">
    <location>
        <begin position="35"/>
        <end position="44"/>
    </location>
</feature>
<keyword evidence="3" id="KW-1185">Reference proteome</keyword>
<organism evidence="2 3">
    <name type="scientific">Sphaeroforma arctica JP610</name>
    <dbReference type="NCBI Taxonomy" id="667725"/>
    <lineage>
        <taxon>Eukaryota</taxon>
        <taxon>Ichthyosporea</taxon>
        <taxon>Ichthyophonida</taxon>
        <taxon>Sphaeroforma</taxon>
    </lineage>
</organism>
<name>A0A0L0GBE6_9EUKA</name>
<dbReference type="AlphaFoldDB" id="A0A0L0GBE6"/>
<accession>A0A0L0GBE6</accession>